<dbReference type="PANTHER" id="PTHR42734">
    <property type="entry name" value="METAL TRANSPORT SYSTEM ATP-BINDING PROTEIN TM_0124-RELATED"/>
    <property type="match status" value="1"/>
</dbReference>
<evidence type="ECO:0000313" key="7">
    <source>
        <dbReference type="Proteomes" id="UP000501705"/>
    </source>
</evidence>
<dbReference type="AlphaFoldDB" id="A0A6G9XR31"/>
<dbReference type="GO" id="GO:0016887">
    <property type="term" value="F:ATP hydrolysis activity"/>
    <property type="evidence" value="ECO:0007669"/>
    <property type="project" value="InterPro"/>
</dbReference>
<dbReference type="SMART" id="SM00382">
    <property type="entry name" value="AAA"/>
    <property type="match status" value="1"/>
</dbReference>
<accession>A0A6G9XR31</accession>
<dbReference type="InterPro" id="IPR027417">
    <property type="entry name" value="P-loop_NTPase"/>
</dbReference>
<dbReference type="EMBL" id="CP046171">
    <property type="protein sequence ID" value="QIS03369.1"/>
    <property type="molecule type" value="Genomic_DNA"/>
</dbReference>
<dbReference type="InterPro" id="IPR003593">
    <property type="entry name" value="AAA+_ATPase"/>
</dbReference>
<gene>
    <name evidence="6" type="ORF">F5X71_14495</name>
</gene>
<feature type="domain" description="ABC transporter" evidence="5">
    <location>
        <begin position="10"/>
        <end position="225"/>
    </location>
</feature>
<evidence type="ECO:0000256" key="3">
    <source>
        <dbReference type="ARBA" id="ARBA00022741"/>
    </source>
</evidence>
<keyword evidence="2" id="KW-0813">Transport</keyword>
<sequence>MSPTPDPIAIRLRGLFAGYPGRAVLHDVSADIPAGKVTALVGPNGSGKSTLLAVLAGVLAPTAGTLWHTSQHRPAYVVQHTSVPPTLPITVRETVRMGRWAHRGPWRRLTRADRGIVDDCLVRLDLADLATRRLDDLSGGQRQRVLLARALAQEAEVLLLDEPAAGLDSRTQQAISQILRDISATGVTVVQATHDPDEAARADHHLTLRTGKLLPLEHTRRSDSA</sequence>
<dbReference type="InterPro" id="IPR003439">
    <property type="entry name" value="ABC_transporter-like_ATP-bd"/>
</dbReference>
<name>A0A6G9XR31_NOCBR</name>
<dbReference type="InterPro" id="IPR050153">
    <property type="entry name" value="Metal_Ion_Import_ABC"/>
</dbReference>
<protein>
    <submittedName>
        <fullName evidence="6">ATP-binding cassette domain-containing protein</fullName>
    </submittedName>
</protein>
<keyword evidence="4 6" id="KW-0067">ATP-binding</keyword>
<dbReference type="Pfam" id="PF00005">
    <property type="entry name" value="ABC_tran"/>
    <property type="match status" value="1"/>
</dbReference>
<evidence type="ECO:0000313" key="6">
    <source>
        <dbReference type="EMBL" id="QIS03369.1"/>
    </source>
</evidence>
<dbReference type="GO" id="GO:0005524">
    <property type="term" value="F:ATP binding"/>
    <property type="evidence" value="ECO:0007669"/>
    <property type="project" value="UniProtKB-KW"/>
</dbReference>
<dbReference type="InterPro" id="IPR017871">
    <property type="entry name" value="ABC_transporter-like_CS"/>
</dbReference>
<organism evidence="6 7">
    <name type="scientific">Nocardia brasiliensis</name>
    <dbReference type="NCBI Taxonomy" id="37326"/>
    <lineage>
        <taxon>Bacteria</taxon>
        <taxon>Bacillati</taxon>
        <taxon>Actinomycetota</taxon>
        <taxon>Actinomycetes</taxon>
        <taxon>Mycobacteriales</taxon>
        <taxon>Nocardiaceae</taxon>
        <taxon>Nocardia</taxon>
    </lineage>
</organism>
<keyword evidence="3" id="KW-0547">Nucleotide-binding</keyword>
<comment type="similarity">
    <text evidence="1">Belongs to the ABC transporter superfamily.</text>
</comment>
<dbReference type="RefSeq" id="WP_174817070.1">
    <property type="nucleotide sequence ID" value="NZ_CP046171.1"/>
</dbReference>
<dbReference type="PANTHER" id="PTHR42734:SF5">
    <property type="entry name" value="IRON TRANSPORT SYSTEM ATP-BINDING PROTEIN HI_0361-RELATED"/>
    <property type="match status" value="1"/>
</dbReference>
<evidence type="ECO:0000256" key="4">
    <source>
        <dbReference type="ARBA" id="ARBA00022840"/>
    </source>
</evidence>
<evidence type="ECO:0000256" key="1">
    <source>
        <dbReference type="ARBA" id="ARBA00005417"/>
    </source>
</evidence>
<evidence type="ECO:0000259" key="5">
    <source>
        <dbReference type="PROSITE" id="PS50893"/>
    </source>
</evidence>
<dbReference type="PROSITE" id="PS50893">
    <property type="entry name" value="ABC_TRANSPORTER_2"/>
    <property type="match status" value="1"/>
</dbReference>
<dbReference type="NCBIfam" id="NF040873">
    <property type="entry name" value="AztA"/>
    <property type="match status" value="1"/>
</dbReference>
<reference evidence="6 7" key="1">
    <citation type="journal article" date="2019" name="ACS Chem. Biol.">
        <title>Identification and Mobilization of a Cryptic Antibiotic Biosynthesis Gene Locus from a Human-Pathogenic Nocardia Isolate.</title>
        <authorList>
            <person name="Herisse M."/>
            <person name="Ishida K."/>
            <person name="Porter J.L."/>
            <person name="Howden B."/>
            <person name="Hertweck C."/>
            <person name="Stinear T.P."/>
            <person name="Pidot S.J."/>
        </authorList>
    </citation>
    <scope>NUCLEOTIDE SEQUENCE [LARGE SCALE GENOMIC DNA]</scope>
    <source>
        <strain evidence="6 7">AUSMDU00024985</strain>
    </source>
</reference>
<dbReference type="Proteomes" id="UP000501705">
    <property type="component" value="Chromosome"/>
</dbReference>
<dbReference type="Gene3D" id="3.40.50.300">
    <property type="entry name" value="P-loop containing nucleotide triphosphate hydrolases"/>
    <property type="match status" value="1"/>
</dbReference>
<dbReference type="PROSITE" id="PS00211">
    <property type="entry name" value="ABC_TRANSPORTER_1"/>
    <property type="match status" value="1"/>
</dbReference>
<evidence type="ECO:0000256" key="2">
    <source>
        <dbReference type="ARBA" id="ARBA00022448"/>
    </source>
</evidence>
<dbReference type="SUPFAM" id="SSF52540">
    <property type="entry name" value="P-loop containing nucleoside triphosphate hydrolases"/>
    <property type="match status" value="1"/>
</dbReference>
<dbReference type="InterPro" id="IPR047748">
    <property type="entry name" value="AztA-like"/>
</dbReference>
<proteinExistence type="inferred from homology"/>